<feature type="region of interest" description="Disordered" evidence="8">
    <location>
        <begin position="53"/>
        <end position="84"/>
    </location>
</feature>
<sequence length="268" mass="30790">MVMMLLLQTPNVDSFSLKEIMSELDVLFKQYVPLSRTLMTKSFGTTENHAVNLSSHVPQDELRPTSPTPGDHHKQTIDRTARNNNPAKLQHNIAPGTGHQCYVCGGKFRYPRELLIHQLSHSDDRGFPCVHCINTYKYSCNLQQHIRDKHPALLRSSTSESHLSEEQRNKCRECGKLFKSFGARRYHQATVHKGKGRQLCEECGIKFFKKSNLHRHITSVHRNQQQNTCVRCGKSYTRLFSLRKHIKSQHLDNEDEKCLAGLNNSSNN</sequence>
<evidence type="ECO:0000256" key="6">
    <source>
        <dbReference type="ARBA" id="ARBA00023242"/>
    </source>
</evidence>
<dbReference type="GO" id="GO:0010468">
    <property type="term" value="P:regulation of gene expression"/>
    <property type="evidence" value="ECO:0007669"/>
    <property type="project" value="TreeGrafter"/>
</dbReference>
<dbReference type="SMART" id="SM00355">
    <property type="entry name" value="ZnF_C2H2"/>
    <property type="match status" value="5"/>
</dbReference>
<dbReference type="AlphaFoldDB" id="A0A4S2M9W7"/>
<dbReference type="STRING" id="147828.A0A4S2M9W7"/>
<evidence type="ECO:0000313" key="10">
    <source>
        <dbReference type="EMBL" id="TGZ73300.1"/>
    </source>
</evidence>
<dbReference type="EMBL" id="SJOL01002856">
    <property type="protein sequence ID" value="TGZ73300.1"/>
    <property type="molecule type" value="Genomic_DNA"/>
</dbReference>
<feature type="compositionally biased region" description="Basic and acidic residues" evidence="8">
    <location>
        <begin position="70"/>
        <end position="81"/>
    </location>
</feature>
<dbReference type="SUPFAM" id="SSF57667">
    <property type="entry name" value="beta-beta-alpha zinc fingers"/>
    <property type="match status" value="2"/>
</dbReference>
<dbReference type="PANTHER" id="PTHR16515:SF66">
    <property type="entry name" value="C2H2-TYPE DOMAIN-CONTAINING PROTEIN"/>
    <property type="match status" value="1"/>
</dbReference>
<dbReference type="Pfam" id="PF00096">
    <property type="entry name" value="zf-C2H2"/>
    <property type="match status" value="3"/>
</dbReference>
<evidence type="ECO:0000256" key="5">
    <source>
        <dbReference type="ARBA" id="ARBA00022833"/>
    </source>
</evidence>
<dbReference type="GO" id="GO:0008270">
    <property type="term" value="F:zinc ion binding"/>
    <property type="evidence" value="ECO:0007669"/>
    <property type="project" value="UniProtKB-KW"/>
</dbReference>
<comment type="caution">
    <text evidence="10">The sequence shown here is derived from an EMBL/GenBank/DDBJ whole genome shotgun (WGS) entry which is preliminary data.</text>
</comment>
<keyword evidence="5" id="KW-0862">Zinc</keyword>
<dbReference type="PANTHER" id="PTHR16515">
    <property type="entry name" value="PR DOMAIN ZINC FINGER PROTEIN"/>
    <property type="match status" value="1"/>
</dbReference>
<keyword evidence="2" id="KW-0479">Metal-binding</keyword>
<feature type="domain" description="C2H2-type" evidence="9">
    <location>
        <begin position="99"/>
        <end position="126"/>
    </location>
</feature>
<dbReference type="InterPro" id="IPR050331">
    <property type="entry name" value="Zinc_finger"/>
</dbReference>
<keyword evidence="3" id="KW-0677">Repeat</keyword>
<comment type="subcellular location">
    <subcellularLocation>
        <location evidence="1">Nucleus</location>
    </subcellularLocation>
</comment>
<keyword evidence="4 7" id="KW-0863">Zinc-finger</keyword>
<protein>
    <recommendedName>
        <fullName evidence="9">C2H2-type domain-containing protein</fullName>
    </recommendedName>
</protein>
<evidence type="ECO:0000256" key="8">
    <source>
        <dbReference type="SAM" id="MobiDB-lite"/>
    </source>
</evidence>
<evidence type="ECO:0000256" key="1">
    <source>
        <dbReference type="ARBA" id="ARBA00004123"/>
    </source>
</evidence>
<evidence type="ECO:0000256" key="7">
    <source>
        <dbReference type="PROSITE-ProRule" id="PRU00042"/>
    </source>
</evidence>
<accession>A0A4S2M9W7</accession>
<evidence type="ECO:0000256" key="3">
    <source>
        <dbReference type="ARBA" id="ARBA00022737"/>
    </source>
</evidence>
<dbReference type="GO" id="GO:0005634">
    <property type="term" value="C:nucleus"/>
    <property type="evidence" value="ECO:0007669"/>
    <property type="project" value="UniProtKB-SubCell"/>
</dbReference>
<evidence type="ECO:0000313" key="11">
    <source>
        <dbReference type="Proteomes" id="UP000308267"/>
    </source>
</evidence>
<feature type="domain" description="C2H2-type" evidence="9">
    <location>
        <begin position="227"/>
        <end position="255"/>
    </location>
</feature>
<evidence type="ECO:0000256" key="4">
    <source>
        <dbReference type="ARBA" id="ARBA00022771"/>
    </source>
</evidence>
<feature type="domain" description="C2H2-type" evidence="9">
    <location>
        <begin position="169"/>
        <end position="197"/>
    </location>
</feature>
<reference evidence="10 11" key="1">
    <citation type="journal article" date="2019" name="BMC Genomics">
        <title>New insights from Opisthorchis felineus genome: update on genomics of the epidemiologically important liver flukes.</title>
        <authorList>
            <person name="Ershov N.I."/>
            <person name="Mordvinov V.A."/>
            <person name="Prokhortchouk E.B."/>
            <person name="Pakharukova M.Y."/>
            <person name="Gunbin K.V."/>
            <person name="Ustyantsev K."/>
            <person name="Genaev M.A."/>
            <person name="Blinov A.G."/>
            <person name="Mazur A."/>
            <person name="Boulygina E."/>
            <person name="Tsygankova S."/>
            <person name="Khrameeva E."/>
            <person name="Chekanov N."/>
            <person name="Fan G."/>
            <person name="Xiao A."/>
            <person name="Zhang H."/>
            <person name="Xu X."/>
            <person name="Yang H."/>
            <person name="Solovyev V."/>
            <person name="Lee S.M."/>
            <person name="Liu X."/>
            <person name="Afonnikov D.A."/>
            <person name="Skryabin K.G."/>
        </authorList>
    </citation>
    <scope>NUCLEOTIDE SEQUENCE [LARGE SCALE GENOMIC DNA]</scope>
    <source>
        <strain evidence="10">AK-0245</strain>
        <tissue evidence="10">Whole organism</tissue>
    </source>
</reference>
<dbReference type="InterPro" id="IPR036236">
    <property type="entry name" value="Znf_C2H2_sf"/>
</dbReference>
<dbReference type="PROSITE" id="PS50157">
    <property type="entry name" value="ZINC_FINGER_C2H2_2"/>
    <property type="match status" value="4"/>
</dbReference>
<keyword evidence="6" id="KW-0539">Nucleus</keyword>
<gene>
    <name evidence="10" type="ORF">CRM22_001599</name>
</gene>
<dbReference type="PROSITE" id="PS00028">
    <property type="entry name" value="ZINC_FINGER_C2H2_1"/>
    <property type="match status" value="5"/>
</dbReference>
<evidence type="ECO:0000256" key="2">
    <source>
        <dbReference type="ARBA" id="ARBA00022723"/>
    </source>
</evidence>
<dbReference type="Proteomes" id="UP000308267">
    <property type="component" value="Unassembled WGS sequence"/>
</dbReference>
<keyword evidence="11" id="KW-1185">Reference proteome</keyword>
<feature type="domain" description="C2H2-type" evidence="9">
    <location>
        <begin position="198"/>
        <end position="226"/>
    </location>
</feature>
<proteinExistence type="predicted"/>
<name>A0A4S2M9W7_OPIFE</name>
<dbReference type="InterPro" id="IPR013087">
    <property type="entry name" value="Znf_C2H2_type"/>
</dbReference>
<evidence type="ECO:0000259" key="9">
    <source>
        <dbReference type="PROSITE" id="PS50157"/>
    </source>
</evidence>
<dbReference type="Gene3D" id="3.30.160.60">
    <property type="entry name" value="Classic Zinc Finger"/>
    <property type="match status" value="2"/>
</dbReference>
<dbReference type="OrthoDB" id="3437960at2759"/>
<organism evidence="10 11">
    <name type="scientific">Opisthorchis felineus</name>
    <dbReference type="NCBI Taxonomy" id="147828"/>
    <lineage>
        <taxon>Eukaryota</taxon>
        <taxon>Metazoa</taxon>
        <taxon>Spiralia</taxon>
        <taxon>Lophotrochozoa</taxon>
        <taxon>Platyhelminthes</taxon>
        <taxon>Trematoda</taxon>
        <taxon>Digenea</taxon>
        <taxon>Opisthorchiida</taxon>
        <taxon>Opisthorchiata</taxon>
        <taxon>Opisthorchiidae</taxon>
        <taxon>Opisthorchis</taxon>
    </lineage>
</organism>